<name>A0AA36N382_9DINO</name>
<feature type="non-terminal residue" evidence="2">
    <location>
        <position position="1"/>
    </location>
</feature>
<protein>
    <submittedName>
        <fullName evidence="2">Uncharacterized protein</fullName>
    </submittedName>
</protein>
<dbReference type="EMBL" id="CAUJNA010003248">
    <property type="protein sequence ID" value="CAJ1396950.1"/>
    <property type="molecule type" value="Genomic_DNA"/>
</dbReference>
<dbReference type="AlphaFoldDB" id="A0AA36N382"/>
<evidence type="ECO:0000313" key="3">
    <source>
        <dbReference type="Proteomes" id="UP001178507"/>
    </source>
</evidence>
<keyword evidence="1" id="KW-0472">Membrane</keyword>
<keyword evidence="3" id="KW-1185">Reference proteome</keyword>
<evidence type="ECO:0000313" key="2">
    <source>
        <dbReference type="EMBL" id="CAJ1396950.1"/>
    </source>
</evidence>
<feature type="transmembrane region" description="Helical" evidence="1">
    <location>
        <begin position="32"/>
        <end position="56"/>
    </location>
</feature>
<feature type="non-terminal residue" evidence="2">
    <location>
        <position position="93"/>
    </location>
</feature>
<keyword evidence="1" id="KW-1133">Transmembrane helix</keyword>
<proteinExistence type="predicted"/>
<dbReference type="Proteomes" id="UP001178507">
    <property type="component" value="Unassembled WGS sequence"/>
</dbReference>
<reference evidence="2" key="1">
    <citation type="submission" date="2023-08" db="EMBL/GenBank/DDBJ databases">
        <authorList>
            <person name="Chen Y."/>
            <person name="Shah S."/>
            <person name="Dougan E. K."/>
            <person name="Thang M."/>
            <person name="Chan C."/>
        </authorList>
    </citation>
    <scope>NUCLEOTIDE SEQUENCE</scope>
</reference>
<gene>
    <name evidence="2" type="ORF">EVOR1521_LOCUS21072</name>
</gene>
<comment type="caution">
    <text evidence="2">The sequence shown here is derived from an EMBL/GenBank/DDBJ whole genome shotgun (WGS) entry which is preliminary data.</text>
</comment>
<evidence type="ECO:0000256" key="1">
    <source>
        <dbReference type="SAM" id="Phobius"/>
    </source>
</evidence>
<accession>A0AA36N382</accession>
<sequence>GKFPITVAEAPDPCDILWRNYQVQGGLKMSRVVLTLICGLLMVFVLAAVIFAPSVLSGLSYMDIPSPSLAQVRLKWLEQLAVAGLTFLGNRLL</sequence>
<organism evidence="2 3">
    <name type="scientific">Effrenium voratum</name>
    <dbReference type="NCBI Taxonomy" id="2562239"/>
    <lineage>
        <taxon>Eukaryota</taxon>
        <taxon>Sar</taxon>
        <taxon>Alveolata</taxon>
        <taxon>Dinophyceae</taxon>
        <taxon>Suessiales</taxon>
        <taxon>Symbiodiniaceae</taxon>
        <taxon>Effrenium</taxon>
    </lineage>
</organism>
<keyword evidence="1" id="KW-0812">Transmembrane</keyword>